<protein>
    <submittedName>
        <fullName evidence="1">Uncharacterized protein</fullName>
    </submittedName>
</protein>
<sequence length="56" mass="6479">MDYIRIVHRPGEDKNPMKLGMPEVRPGFKEQGTPIFGGPESKIQVNRKIMQHFLTK</sequence>
<name>A0ABT2NBE0_9CYAN</name>
<evidence type="ECO:0000313" key="2">
    <source>
        <dbReference type="Proteomes" id="UP001525961"/>
    </source>
</evidence>
<dbReference type="Proteomes" id="UP001525961">
    <property type="component" value="Unassembled WGS sequence"/>
</dbReference>
<evidence type="ECO:0000313" key="1">
    <source>
        <dbReference type="EMBL" id="MCT7980014.1"/>
    </source>
</evidence>
<organism evidence="1 2">
    <name type="scientific">Laspinema olomoucense D3b</name>
    <dbReference type="NCBI Taxonomy" id="2953688"/>
    <lineage>
        <taxon>Bacteria</taxon>
        <taxon>Bacillati</taxon>
        <taxon>Cyanobacteriota</taxon>
        <taxon>Cyanophyceae</taxon>
        <taxon>Oscillatoriophycideae</taxon>
        <taxon>Oscillatoriales</taxon>
        <taxon>Laspinemataceae</taxon>
        <taxon>Laspinema</taxon>
        <taxon>Laspinema olomoucense</taxon>
    </lineage>
</organism>
<accession>A0ABT2NBE0</accession>
<dbReference type="RefSeq" id="WP_261236589.1">
    <property type="nucleotide sequence ID" value="NZ_JAMXFA010000031.1"/>
</dbReference>
<keyword evidence="2" id="KW-1185">Reference proteome</keyword>
<reference evidence="1 2" key="1">
    <citation type="journal article" date="2022" name="Front. Microbiol.">
        <title>High genomic differentiation and limited gene flow indicate recent cryptic speciation within the genus Laspinema (cyanobacteria).</title>
        <authorList>
            <person name="Stanojkovic A."/>
            <person name="Skoupy S."/>
            <person name="Skaloud P."/>
            <person name="Dvorak P."/>
        </authorList>
    </citation>
    <scope>NUCLEOTIDE SEQUENCE [LARGE SCALE GENOMIC DNA]</scope>
    <source>
        <strain evidence="1 2">D3b</strain>
    </source>
</reference>
<comment type="caution">
    <text evidence="1">The sequence shown here is derived from an EMBL/GenBank/DDBJ whole genome shotgun (WGS) entry which is preliminary data.</text>
</comment>
<proteinExistence type="predicted"/>
<gene>
    <name evidence="1" type="ORF">NG792_20035</name>
</gene>
<dbReference type="EMBL" id="JAMXFA010000031">
    <property type="protein sequence ID" value="MCT7980014.1"/>
    <property type="molecule type" value="Genomic_DNA"/>
</dbReference>